<proteinExistence type="predicted"/>
<name>A0A0A9XBQ6_LYGHE</name>
<feature type="compositionally biased region" description="Polar residues" evidence="1">
    <location>
        <begin position="75"/>
        <end position="85"/>
    </location>
</feature>
<feature type="non-terminal residue" evidence="2">
    <location>
        <position position="1"/>
    </location>
</feature>
<gene>
    <name evidence="2" type="ORF">CM83_5434</name>
</gene>
<evidence type="ECO:0000313" key="2">
    <source>
        <dbReference type="EMBL" id="JAG18122.1"/>
    </source>
</evidence>
<protein>
    <submittedName>
        <fullName evidence="2">Uncharacterized protein</fullName>
    </submittedName>
</protein>
<evidence type="ECO:0000256" key="1">
    <source>
        <dbReference type="SAM" id="MobiDB-lite"/>
    </source>
</evidence>
<feature type="compositionally biased region" description="Basic and acidic residues" evidence="1">
    <location>
        <begin position="94"/>
        <end position="105"/>
    </location>
</feature>
<feature type="compositionally biased region" description="Low complexity" evidence="1">
    <location>
        <begin position="34"/>
        <end position="67"/>
    </location>
</feature>
<feature type="region of interest" description="Disordered" evidence="1">
    <location>
        <begin position="1"/>
        <end position="111"/>
    </location>
</feature>
<reference evidence="2" key="2">
    <citation type="submission" date="2014-07" db="EMBL/GenBank/DDBJ databases">
        <authorList>
            <person name="Hull J."/>
        </authorList>
    </citation>
    <scope>NUCLEOTIDE SEQUENCE</scope>
</reference>
<organism evidence="2">
    <name type="scientific">Lygus hesperus</name>
    <name type="common">Western plant bug</name>
    <dbReference type="NCBI Taxonomy" id="30085"/>
    <lineage>
        <taxon>Eukaryota</taxon>
        <taxon>Metazoa</taxon>
        <taxon>Ecdysozoa</taxon>
        <taxon>Arthropoda</taxon>
        <taxon>Hexapoda</taxon>
        <taxon>Insecta</taxon>
        <taxon>Pterygota</taxon>
        <taxon>Neoptera</taxon>
        <taxon>Paraneoptera</taxon>
        <taxon>Hemiptera</taxon>
        <taxon>Heteroptera</taxon>
        <taxon>Panheteroptera</taxon>
        <taxon>Cimicomorpha</taxon>
        <taxon>Miridae</taxon>
        <taxon>Mirini</taxon>
        <taxon>Lygus</taxon>
    </lineage>
</organism>
<dbReference type="EMBL" id="GBHO01025482">
    <property type="protein sequence ID" value="JAG18122.1"/>
    <property type="molecule type" value="Transcribed_RNA"/>
</dbReference>
<reference evidence="2" key="1">
    <citation type="journal article" date="2014" name="PLoS ONE">
        <title>Transcriptome-Based Identification of ABC Transporters in the Western Tarnished Plant Bug Lygus hesperus.</title>
        <authorList>
            <person name="Hull J.J."/>
            <person name="Chaney K."/>
            <person name="Geib S.M."/>
            <person name="Fabrick J.A."/>
            <person name="Brent C.S."/>
            <person name="Walsh D."/>
            <person name="Lavine L.C."/>
        </authorList>
    </citation>
    <scope>NUCLEOTIDE SEQUENCE</scope>
</reference>
<sequence length="136" mass="15462">VQLKTASGSNQSLHVFSPSSPSQQGLDSFRYSSYNNNNNGTRHYGNNNNYGNKNNNYRNRGGNNNNIRRNDVNDQSRGNSQQQSRAVPVQVINLHEDRDQDERGNDIVMPADPGPYSTFRIAFKPLRALRRKILVR</sequence>
<dbReference type="AlphaFoldDB" id="A0A0A9XBQ6"/>
<feature type="compositionally biased region" description="Polar residues" evidence="1">
    <location>
        <begin position="1"/>
        <end position="33"/>
    </location>
</feature>
<accession>A0A0A9XBQ6</accession>